<dbReference type="EC" id="2.7.1.4" evidence="5"/>
<evidence type="ECO:0000256" key="5">
    <source>
        <dbReference type="ARBA" id="ARBA00038887"/>
    </source>
</evidence>
<keyword evidence="7" id="KW-0808">Transferase</keyword>
<dbReference type="GO" id="GO:0008865">
    <property type="term" value="F:fructokinase activity"/>
    <property type="evidence" value="ECO:0007669"/>
    <property type="project" value="UniProtKB-EC"/>
</dbReference>
<dbReference type="GO" id="GO:0046872">
    <property type="term" value="F:metal ion binding"/>
    <property type="evidence" value="ECO:0007669"/>
    <property type="project" value="UniProtKB-KW"/>
</dbReference>
<dbReference type="PANTHER" id="PTHR42742">
    <property type="entry name" value="TRANSCRIPTIONAL REPRESSOR MPRA"/>
    <property type="match status" value="1"/>
</dbReference>
<evidence type="ECO:0000256" key="6">
    <source>
        <dbReference type="ARBA" id="ARBA00048451"/>
    </source>
</evidence>
<comment type="catalytic activity">
    <reaction evidence="6">
        <text>D-fructose + ATP = D-fructose 6-phosphate + ADP + H(+)</text>
        <dbReference type="Rhea" id="RHEA:16125"/>
        <dbReference type="ChEBI" id="CHEBI:15378"/>
        <dbReference type="ChEBI" id="CHEBI:30616"/>
        <dbReference type="ChEBI" id="CHEBI:37721"/>
        <dbReference type="ChEBI" id="CHEBI:61527"/>
        <dbReference type="ChEBI" id="CHEBI:456216"/>
        <dbReference type="EC" id="2.7.1.4"/>
    </reaction>
</comment>
<evidence type="ECO:0000313" key="7">
    <source>
        <dbReference type="EMBL" id="MBB5714434.1"/>
    </source>
</evidence>
<organism evidence="7 8">
    <name type="scientific">Sphingomonas aerophila</name>
    <dbReference type="NCBI Taxonomy" id="1344948"/>
    <lineage>
        <taxon>Bacteria</taxon>
        <taxon>Pseudomonadati</taxon>
        <taxon>Pseudomonadota</taxon>
        <taxon>Alphaproteobacteria</taxon>
        <taxon>Sphingomonadales</taxon>
        <taxon>Sphingomonadaceae</taxon>
        <taxon>Sphingomonas</taxon>
    </lineage>
</organism>
<evidence type="ECO:0000256" key="1">
    <source>
        <dbReference type="ARBA" id="ARBA00001946"/>
    </source>
</evidence>
<dbReference type="Pfam" id="PF00480">
    <property type="entry name" value="ROK"/>
    <property type="match status" value="1"/>
</dbReference>
<evidence type="ECO:0000256" key="4">
    <source>
        <dbReference type="ARBA" id="ARBA00022842"/>
    </source>
</evidence>
<name>A0A7W9BCF2_9SPHN</name>
<reference evidence="7 8" key="1">
    <citation type="submission" date="2020-08" db="EMBL/GenBank/DDBJ databases">
        <title>Genomic Encyclopedia of Type Strains, Phase IV (KMG-IV): sequencing the most valuable type-strain genomes for metagenomic binning, comparative biology and taxonomic classification.</title>
        <authorList>
            <person name="Goeker M."/>
        </authorList>
    </citation>
    <scope>NUCLEOTIDE SEQUENCE [LARGE SCALE GENOMIC DNA]</scope>
    <source>
        <strain evidence="7 8">DSM 100044</strain>
    </source>
</reference>
<dbReference type="CDD" id="cd24067">
    <property type="entry name" value="ASKHA_NBD_ROK_BsFRK-like"/>
    <property type="match status" value="1"/>
</dbReference>
<dbReference type="Proteomes" id="UP000546200">
    <property type="component" value="Unassembled WGS sequence"/>
</dbReference>
<keyword evidence="2" id="KW-0479">Metal-binding</keyword>
<dbReference type="Gene3D" id="3.30.420.40">
    <property type="match status" value="2"/>
</dbReference>
<proteinExistence type="predicted"/>
<evidence type="ECO:0000313" key="8">
    <source>
        <dbReference type="Proteomes" id="UP000546200"/>
    </source>
</evidence>
<dbReference type="InterPro" id="IPR043129">
    <property type="entry name" value="ATPase_NBD"/>
</dbReference>
<gene>
    <name evidence="7" type="ORF">FHS94_001265</name>
</gene>
<keyword evidence="3" id="KW-0862">Zinc</keyword>
<dbReference type="SUPFAM" id="SSF53067">
    <property type="entry name" value="Actin-like ATPase domain"/>
    <property type="match status" value="1"/>
</dbReference>
<evidence type="ECO:0000256" key="2">
    <source>
        <dbReference type="ARBA" id="ARBA00022723"/>
    </source>
</evidence>
<comment type="caution">
    <text evidence="7">The sequence shown here is derived from an EMBL/GenBank/DDBJ whole genome shotgun (WGS) entry which is preliminary data.</text>
</comment>
<dbReference type="AlphaFoldDB" id="A0A7W9BCF2"/>
<sequence>MPQEPLIAGVELGGTKCVCILARGPDAVEDEVRIPTTRPDETLPAIEAVLERWRGYDALGIASFGPISIDRSAADYGHVTVTPKPGWAHADIAGRLAAVAGVPTGFHTDVVGAALAEARWGAAEGLADIAYVTVGTGIGAGLIAGGRPVDGLTHSEMGHLRPVRVSGDDWVGSCPFHGGCIEGLAAGPAIKARTGEAAENLPADHPAWDLVAHALGQLCHALVLTGVPRRIVMGGGVMTGTTHLFPRVRAAMTRSLAGYVPVAEVALVDTFLVPPALGGRAGPLGAIVLGEQALERPPSFTAP</sequence>
<keyword evidence="8" id="KW-1185">Reference proteome</keyword>
<accession>A0A7W9BCF2</accession>
<protein>
    <recommendedName>
        <fullName evidence="5">fructokinase</fullName>
        <ecNumber evidence="5">2.7.1.4</ecNumber>
    </recommendedName>
</protein>
<dbReference type="EMBL" id="JACIJK010000003">
    <property type="protein sequence ID" value="MBB5714434.1"/>
    <property type="molecule type" value="Genomic_DNA"/>
</dbReference>
<keyword evidence="4" id="KW-0460">Magnesium</keyword>
<dbReference type="InterPro" id="IPR000600">
    <property type="entry name" value="ROK"/>
</dbReference>
<keyword evidence="7" id="KW-0418">Kinase</keyword>
<comment type="cofactor">
    <cofactor evidence="1">
        <name>Mg(2+)</name>
        <dbReference type="ChEBI" id="CHEBI:18420"/>
    </cofactor>
</comment>
<evidence type="ECO:0000256" key="3">
    <source>
        <dbReference type="ARBA" id="ARBA00022833"/>
    </source>
</evidence>
<dbReference type="InterPro" id="IPR051804">
    <property type="entry name" value="Carb_Metab_Reg_Kinase/Isom"/>
</dbReference>
<dbReference type="RefSeq" id="WP_184055720.1">
    <property type="nucleotide sequence ID" value="NZ_JACIJK010000003.1"/>
</dbReference>
<dbReference type="PANTHER" id="PTHR42742:SF3">
    <property type="entry name" value="FRUCTOKINASE"/>
    <property type="match status" value="1"/>
</dbReference>